<name>A0A2D3D6T6_9BIFI</name>
<protein>
    <submittedName>
        <fullName evidence="1">Uncharacterized protein</fullName>
    </submittedName>
</protein>
<dbReference type="KEGG" id="bcho:BcFMB_07650"/>
<dbReference type="AlphaFoldDB" id="A0A2D3D6T6"/>
<reference evidence="1 2" key="1">
    <citation type="submission" date="2016-11" db="EMBL/GenBank/DDBJ databases">
        <title>complete genome sequence of Bifidobacterium choerinum strain FMB-1.</title>
        <authorList>
            <person name="Park C.-S."/>
            <person name="Jung D.-H."/>
            <person name="Choi D.-S."/>
        </authorList>
    </citation>
    <scope>NUCLEOTIDE SEQUENCE [LARGE SCALE GENOMIC DNA]</scope>
    <source>
        <strain evidence="1 2">FMB-1</strain>
    </source>
</reference>
<dbReference type="RefSeq" id="WP_099721468.1">
    <property type="nucleotide sequence ID" value="NZ_CP018044.1"/>
</dbReference>
<evidence type="ECO:0000313" key="2">
    <source>
        <dbReference type="Proteomes" id="UP000229907"/>
    </source>
</evidence>
<dbReference type="Proteomes" id="UP000229907">
    <property type="component" value="Chromosome"/>
</dbReference>
<dbReference type="EMBL" id="CP018044">
    <property type="protein sequence ID" value="ATU20815.1"/>
    <property type="molecule type" value="Genomic_DNA"/>
</dbReference>
<sequence length="118" mass="13175">MSDTTYLDLTPTDTVDDHDATPVHIQYGTVKMDLPRLDDSTHLPTAVIIVSMQVVSTGWDNLDYEDKIRVMATILAWLTSKYPRLERELDTKSGDKLADLGRIIGAWADATKDLDPKA</sequence>
<accession>A0A2D3D6T6</accession>
<organism evidence="1 2">
    <name type="scientific">Bifidobacterium choerinum</name>
    <dbReference type="NCBI Taxonomy" id="35760"/>
    <lineage>
        <taxon>Bacteria</taxon>
        <taxon>Bacillati</taxon>
        <taxon>Actinomycetota</taxon>
        <taxon>Actinomycetes</taxon>
        <taxon>Bifidobacteriales</taxon>
        <taxon>Bifidobacteriaceae</taxon>
        <taxon>Bifidobacterium</taxon>
    </lineage>
</organism>
<gene>
    <name evidence="1" type="ORF">BcFMB_07650</name>
</gene>
<evidence type="ECO:0000313" key="1">
    <source>
        <dbReference type="EMBL" id="ATU20815.1"/>
    </source>
</evidence>
<proteinExistence type="predicted"/>